<keyword evidence="3" id="KW-1185">Reference proteome</keyword>
<dbReference type="Gene3D" id="3.30.420.40">
    <property type="match status" value="2"/>
</dbReference>
<comment type="caution">
    <text evidence="2">The sequence shown here is derived from an EMBL/GenBank/DDBJ whole genome shotgun (WGS) entry which is preliminary data.</text>
</comment>
<dbReference type="PANTHER" id="PTHR18964">
    <property type="entry name" value="ROK (REPRESSOR, ORF, KINASE) FAMILY"/>
    <property type="match status" value="1"/>
</dbReference>
<dbReference type="CDD" id="cd24068">
    <property type="entry name" value="ASKHA_NBD_ROK_FnNanK-like"/>
    <property type="match status" value="1"/>
</dbReference>
<name>A0ABV1E1Y6_9FIRM</name>
<dbReference type="InterPro" id="IPR043129">
    <property type="entry name" value="ATPase_NBD"/>
</dbReference>
<gene>
    <name evidence="2" type="ORF">WMO26_10750</name>
</gene>
<dbReference type="Pfam" id="PF00480">
    <property type="entry name" value="ROK"/>
    <property type="match status" value="1"/>
</dbReference>
<evidence type="ECO:0000313" key="3">
    <source>
        <dbReference type="Proteomes" id="UP001489509"/>
    </source>
</evidence>
<dbReference type="RefSeq" id="WP_349220327.1">
    <property type="nucleotide sequence ID" value="NZ_JBBMFD010000021.1"/>
</dbReference>
<dbReference type="InterPro" id="IPR000600">
    <property type="entry name" value="ROK"/>
</dbReference>
<dbReference type="EMBL" id="JBBMFD010000021">
    <property type="protein sequence ID" value="MEQ2441305.1"/>
    <property type="molecule type" value="Genomic_DNA"/>
</dbReference>
<organism evidence="2 3">
    <name type="scientific">Solibaculum intestinale</name>
    <dbReference type="NCBI Taxonomy" id="3133165"/>
    <lineage>
        <taxon>Bacteria</taxon>
        <taxon>Bacillati</taxon>
        <taxon>Bacillota</taxon>
        <taxon>Clostridia</taxon>
        <taxon>Eubacteriales</taxon>
        <taxon>Oscillospiraceae</taxon>
        <taxon>Solibaculum</taxon>
    </lineage>
</organism>
<accession>A0ABV1E1Y6</accession>
<dbReference type="Proteomes" id="UP001489509">
    <property type="component" value="Unassembled WGS sequence"/>
</dbReference>
<sequence length="314" mass="32797">MKYTIGIDLGGTNIAAGLVDEENRLLAKTSVPTHAQRPWREIGKDMAALAKALLHQEGIDDSQVTSIGVGSPGTPDSKQGVVLFSGNLGWDRVPVAKELSRLTGKPVFLANDANCAALAEGKVGAGKGLSSLVLVTFGTGIGAGILLNGRIYEGFNFGAGEFGHMVICSGEEPCTCGRRGCWEAYASMTALVRQAKRTAREHPRSVLSRLAHSGEGLNGRNVFEAAKGGDAAAKGVVDRFLQYVSDGVVNVINILQPQAVLIGGALANEGEYVLSPVRKTAERDAFCRNNVLPRICCAALGNDAGILGAALLGR</sequence>
<evidence type="ECO:0000313" key="2">
    <source>
        <dbReference type="EMBL" id="MEQ2441305.1"/>
    </source>
</evidence>
<reference evidence="2 3" key="1">
    <citation type="submission" date="2024-03" db="EMBL/GenBank/DDBJ databases">
        <title>Human intestinal bacterial collection.</title>
        <authorList>
            <person name="Pauvert C."/>
            <person name="Hitch T.C.A."/>
            <person name="Clavel T."/>
        </authorList>
    </citation>
    <scope>NUCLEOTIDE SEQUENCE [LARGE SCALE GENOMIC DNA]</scope>
    <source>
        <strain evidence="2 3">CLA-JM-H44</strain>
    </source>
</reference>
<proteinExistence type="inferred from homology"/>
<protein>
    <submittedName>
        <fullName evidence="2">ROK family protein</fullName>
    </submittedName>
</protein>
<comment type="similarity">
    <text evidence="1">Belongs to the ROK (NagC/XylR) family.</text>
</comment>
<dbReference type="SUPFAM" id="SSF53067">
    <property type="entry name" value="Actin-like ATPase domain"/>
    <property type="match status" value="1"/>
</dbReference>
<dbReference type="PANTHER" id="PTHR18964:SF149">
    <property type="entry name" value="BIFUNCTIONAL UDP-N-ACETYLGLUCOSAMINE 2-EPIMERASE_N-ACETYLMANNOSAMINE KINASE"/>
    <property type="match status" value="1"/>
</dbReference>
<evidence type="ECO:0000256" key="1">
    <source>
        <dbReference type="ARBA" id="ARBA00006479"/>
    </source>
</evidence>